<feature type="domain" description="DNA methylase adenine-specific" evidence="5">
    <location>
        <begin position="304"/>
        <end position="558"/>
    </location>
</feature>
<keyword evidence="2" id="KW-0489">Methyltransferase</keyword>
<evidence type="ECO:0000313" key="8">
    <source>
        <dbReference type="Proteomes" id="UP000176877"/>
    </source>
</evidence>
<dbReference type="InterPro" id="IPR050953">
    <property type="entry name" value="N4_N6_ade-DNA_methylase"/>
</dbReference>
<dbReference type="AlphaFoldDB" id="A0A1F5SA44"/>
<sequence length="1021" mass="117696">MGEQFVKEYLDELTKKFQTGHAREHAYRPALNAFLQKISGFNVVNDPKRSEYGSPDFVFLKGKITIAYAEAKDIGVSLNETEKGEQMSRYYGYSNLILTDYLEFRFFRNGQKYCEPIKIGEVKNGVINPIENNFSLIEETIRDFIQGAKEPIRSGEHLAKIMGGKARRIRDTVRQFLATASDKNAELIRVYEALKKLLVHDLTVNSFADMYAQTLVYGLFVARYYDKTEKDFSRREARELVPASNPLLRHFFDHIVGPDFDERLENIVDELCEVFCHANIKELMKQYFKNDLWGNVHAGADPVIHFYEDFLQEYDPILRKKMGAYYTPLPVVQFIVRSVDYLLEKEFDLAAGLADTSKLANGIHRVQILDPAVGTGTFISKVIRIIYERLLRGGQEGRWPAYVHNDLLPRLHGFELMMAPYTIAHLKLSMAFKETKFWNFHRRLGIYLTNSLEESAVQESLFTGFGFAQSIADESKEASVIKNKTPIMVVVGNPPYSGESSNASYIGHDVYKKEPSGGKLQERNSKWLNDDYVKFIRLAENMVEKTGEGIVGMITAHGYIDNPTFRGMRWHLMQTFDEIYALDLHGNANKKEKAPDGSDDKNVFDIKQGVAILFGIKRKSRQNNKVKIFRADCFGSRSSKFEFLDANSLNSVNWKQVALSAPNYEWVIRDTETQTEYRKGFSVSDLFIDNGVGITTAHDDFVIKEKREDLIKLFKDFQSSERDADFLHKKFNVKIKAGWNILNGYDNIKNEGDIDKFIKPISYRVFDNRYIFYEDKLVWRTVRKIMNNILDKDNLSLISNRQVKAGNWNHVFISNKIIESSFVSNKTGEIGTNFPLYLYTEDGSKITNLKKEIINEIEKIVGKVSPENVFDYIYAVLHSPNYREKYKEFLKIDFPRVPYPKDAKQFKAFAALGKELRELHLLESPKVSQFITTYPVGGTNLVEKVTYKDGKVFINKDQYFGNVPELAWNFYIGGYQPAQKWLKDRKGRVLVNADIEHYQKVIVALKETERIMGEIDKANKI</sequence>
<dbReference type="InterPro" id="IPR041635">
    <property type="entry name" value="Type_ISP_LLaBIII_C"/>
</dbReference>
<keyword evidence="3" id="KW-0808">Transferase</keyword>
<accession>A0A1F5SA44</accession>
<dbReference type="Pfam" id="PF18135">
    <property type="entry name" value="Type_ISP_C"/>
    <property type="match status" value="1"/>
</dbReference>
<proteinExistence type="predicted"/>
<reference evidence="7 8" key="1">
    <citation type="journal article" date="2016" name="Nat. Commun.">
        <title>Thousands of microbial genomes shed light on interconnected biogeochemical processes in an aquifer system.</title>
        <authorList>
            <person name="Anantharaman K."/>
            <person name="Brown C.T."/>
            <person name="Hug L.A."/>
            <person name="Sharon I."/>
            <person name="Castelle C.J."/>
            <person name="Probst A.J."/>
            <person name="Thomas B.C."/>
            <person name="Singh A."/>
            <person name="Wilkins M.J."/>
            <person name="Karaoz U."/>
            <person name="Brodie E.L."/>
            <person name="Williams K.H."/>
            <person name="Hubbard S.S."/>
            <person name="Banfield J.F."/>
        </authorList>
    </citation>
    <scope>NUCLEOTIDE SEQUENCE [LARGE SCALE GENOMIC DNA]</scope>
</reference>
<evidence type="ECO:0000256" key="1">
    <source>
        <dbReference type="ARBA" id="ARBA00011900"/>
    </source>
</evidence>
<dbReference type="GO" id="GO:0008170">
    <property type="term" value="F:N-methyltransferase activity"/>
    <property type="evidence" value="ECO:0007669"/>
    <property type="project" value="InterPro"/>
</dbReference>
<dbReference type="SUPFAM" id="SSF53335">
    <property type="entry name" value="S-adenosyl-L-methionine-dependent methyltransferases"/>
    <property type="match status" value="1"/>
</dbReference>
<dbReference type="InterPro" id="IPR029063">
    <property type="entry name" value="SAM-dependent_MTases_sf"/>
</dbReference>
<evidence type="ECO:0000256" key="4">
    <source>
        <dbReference type="ARBA" id="ARBA00047942"/>
    </source>
</evidence>
<dbReference type="PRINTS" id="PR00507">
    <property type="entry name" value="N12N6MTFRASE"/>
</dbReference>
<dbReference type="GO" id="GO:0003677">
    <property type="term" value="F:DNA binding"/>
    <property type="evidence" value="ECO:0007669"/>
    <property type="project" value="InterPro"/>
</dbReference>
<dbReference type="Pfam" id="PF02384">
    <property type="entry name" value="N6_Mtase"/>
    <property type="match status" value="1"/>
</dbReference>
<organism evidence="7 8">
    <name type="scientific">Candidatus Falkowbacteria bacterium RIFCSPHIGHO2_02_FULL_42_9</name>
    <dbReference type="NCBI Taxonomy" id="1797986"/>
    <lineage>
        <taxon>Bacteria</taxon>
        <taxon>Candidatus Falkowiibacteriota</taxon>
    </lineage>
</organism>
<dbReference type="PANTHER" id="PTHR33841">
    <property type="entry name" value="DNA METHYLTRANSFERASE YEEA-RELATED"/>
    <property type="match status" value="1"/>
</dbReference>
<comment type="caution">
    <text evidence="7">The sequence shown here is derived from an EMBL/GenBank/DDBJ whole genome shotgun (WGS) entry which is preliminary data.</text>
</comment>
<evidence type="ECO:0000259" key="6">
    <source>
        <dbReference type="Pfam" id="PF18135"/>
    </source>
</evidence>
<dbReference type="Gene3D" id="3.40.50.150">
    <property type="entry name" value="Vaccinia Virus protein VP39"/>
    <property type="match status" value="1"/>
</dbReference>
<comment type="catalytic activity">
    <reaction evidence="4">
        <text>a 2'-deoxyadenosine in DNA + S-adenosyl-L-methionine = an N(6)-methyl-2'-deoxyadenosine in DNA + S-adenosyl-L-homocysteine + H(+)</text>
        <dbReference type="Rhea" id="RHEA:15197"/>
        <dbReference type="Rhea" id="RHEA-COMP:12418"/>
        <dbReference type="Rhea" id="RHEA-COMP:12419"/>
        <dbReference type="ChEBI" id="CHEBI:15378"/>
        <dbReference type="ChEBI" id="CHEBI:57856"/>
        <dbReference type="ChEBI" id="CHEBI:59789"/>
        <dbReference type="ChEBI" id="CHEBI:90615"/>
        <dbReference type="ChEBI" id="CHEBI:90616"/>
        <dbReference type="EC" id="2.1.1.72"/>
    </reaction>
</comment>
<evidence type="ECO:0000259" key="5">
    <source>
        <dbReference type="Pfam" id="PF02384"/>
    </source>
</evidence>
<name>A0A1F5SA44_9BACT</name>
<dbReference type="EC" id="2.1.1.72" evidence="1"/>
<gene>
    <name evidence="7" type="ORF">A3D45_01185</name>
</gene>
<dbReference type="EMBL" id="MFFT01000008">
    <property type="protein sequence ID" value="OGF23486.1"/>
    <property type="molecule type" value="Genomic_DNA"/>
</dbReference>
<protein>
    <recommendedName>
        <fullName evidence="1">site-specific DNA-methyltransferase (adenine-specific)</fullName>
        <ecNumber evidence="1">2.1.1.72</ecNumber>
    </recommendedName>
</protein>
<feature type="domain" description="Type ISP restriction-modification enzyme LLaBIII C-terminal specificity" evidence="6">
    <location>
        <begin position="685"/>
        <end position="1013"/>
    </location>
</feature>
<evidence type="ECO:0000313" key="7">
    <source>
        <dbReference type="EMBL" id="OGF23486.1"/>
    </source>
</evidence>
<dbReference type="GO" id="GO:0032259">
    <property type="term" value="P:methylation"/>
    <property type="evidence" value="ECO:0007669"/>
    <property type="project" value="UniProtKB-KW"/>
</dbReference>
<dbReference type="GO" id="GO:0009007">
    <property type="term" value="F:site-specific DNA-methyltransferase (adenine-specific) activity"/>
    <property type="evidence" value="ECO:0007669"/>
    <property type="project" value="UniProtKB-EC"/>
</dbReference>
<evidence type="ECO:0000256" key="3">
    <source>
        <dbReference type="ARBA" id="ARBA00022679"/>
    </source>
</evidence>
<dbReference type="PANTHER" id="PTHR33841:SF1">
    <property type="entry name" value="DNA METHYLTRANSFERASE A"/>
    <property type="match status" value="1"/>
</dbReference>
<evidence type="ECO:0000256" key="2">
    <source>
        <dbReference type="ARBA" id="ARBA00022603"/>
    </source>
</evidence>
<dbReference type="Proteomes" id="UP000176877">
    <property type="component" value="Unassembled WGS sequence"/>
</dbReference>
<dbReference type="InterPro" id="IPR003356">
    <property type="entry name" value="DNA_methylase_A-5"/>
</dbReference>